<proteinExistence type="predicted"/>
<evidence type="ECO:0000256" key="3">
    <source>
        <dbReference type="ARBA" id="ARBA00022989"/>
    </source>
</evidence>
<feature type="transmembrane region" description="Helical" evidence="5">
    <location>
        <begin position="138"/>
        <end position="159"/>
    </location>
</feature>
<accession>A0A0F9UTT0</accession>
<protein>
    <recommendedName>
        <fullName evidence="6">Yip1 domain-containing protein</fullName>
    </recommendedName>
</protein>
<gene>
    <name evidence="7" type="ORF">LCGC14_0490220</name>
</gene>
<evidence type="ECO:0000256" key="5">
    <source>
        <dbReference type="SAM" id="Phobius"/>
    </source>
</evidence>
<feature type="transmembrane region" description="Helical" evidence="5">
    <location>
        <begin position="26"/>
        <end position="55"/>
    </location>
</feature>
<dbReference type="GO" id="GO:0016020">
    <property type="term" value="C:membrane"/>
    <property type="evidence" value="ECO:0007669"/>
    <property type="project" value="UniProtKB-SubCell"/>
</dbReference>
<keyword evidence="3 5" id="KW-1133">Transmembrane helix</keyword>
<feature type="transmembrane region" description="Helical" evidence="5">
    <location>
        <begin position="75"/>
        <end position="100"/>
    </location>
</feature>
<keyword evidence="2 5" id="KW-0812">Transmembrane</keyword>
<dbReference type="EMBL" id="LAZR01000550">
    <property type="protein sequence ID" value="KKN64596.1"/>
    <property type="molecule type" value="Genomic_DNA"/>
</dbReference>
<evidence type="ECO:0000313" key="7">
    <source>
        <dbReference type="EMBL" id="KKN64596.1"/>
    </source>
</evidence>
<dbReference type="InterPro" id="IPR006977">
    <property type="entry name" value="Yip1_dom"/>
</dbReference>
<feature type="transmembrane region" description="Helical" evidence="5">
    <location>
        <begin position="112"/>
        <end position="132"/>
    </location>
</feature>
<sequence>MIELAYRVQGILLRPRREWIKIKEEFFPLISQLFSSYVLILAAVPPVIGFLANLLYGGFRKPYSGWSWNVAGKNLLFSIVTYIFSLIVVYIIGRMINVLAPIFGSRRSSLNALKLAIYCLTPYWIGGVLYFVPRTGWILRGLVALYGIYILYSGFAASLMETPKEKVLKYLIVTGILAMVLIAGVEIISRALFAVWGVLRVA</sequence>
<evidence type="ECO:0000256" key="4">
    <source>
        <dbReference type="ARBA" id="ARBA00023136"/>
    </source>
</evidence>
<comment type="caution">
    <text evidence="7">The sequence shown here is derived from an EMBL/GenBank/DDBJ whole genome shotgun (WGS) entry which is preliminary data.</text>
</comment>
<comment type="subcellular location">
    <subcellularLocation>
        <location evidence="1">Membrane</location>
        <topology evidence="1">Multi-pass membrane protein</topology>
    </subcellularLocation>
</comment>
<name>A0A0F9UTT0_9ZZZZ</name>
<feature type="domain" description="Yip1" evidence="6">
    <location>
        <begin position="10"/>
        <end position="183"/>
    </location>
</feature>
<evidence type="ECO:0000256" key="2">
    <source>
        <dbReference type="ARBA" id="ARBA00022692"/>
    </source>
</evidence>
<dbReference type="Pfam" id="PF04893">
    <property type="entry name" value="Yip1"/>
    <property type="match status" value="1"/>
</dbReference>
<reference evidence="7" key="1">
    <citation type="journal article" date="2015" name="Nature">
        <title>Complex archaea that bridge the gap between prokaryotes and eukaryotes.</title>
        <authorList>
            <person name="Spang A."/>
            <person name="Saw J.H."/>
            <person name="Jorgensen S.L."/>
            <person name="Zaremba-Niedzwiedzka K."/>
            <person name="Martijn J."/>
            <person name="Lind A.E."/>
            <person name="van Eijk R."/>
            <person name="Schleper C."/>
            <person name="Guy L."/>
            <person name="Ettema T.J."/>
        </authorList>
    </citation>
    <scope>NUCLEOTIDE SEQUENCE</scope>
</reference>
<dbReference type="AlphaFoldDB" id="A0A0F9UTT0"/>
<feature type="transmembrane region" description="Helical" evidence="5">
    <location>
        <begin position="171"/>
        <end position="199"/>
    </location>
</feature>
<keyword evidence="4 5" id="KW-0472">Membrane</keyword>
<organism evidence="7">
    <name type="scientific">marine sediment metagenome</name>
    <dbReference type="NCBI Taxonomy" id="412755"/>
    <lineage>
        <taxon>unclassified sequences</taxon>
        <taxon>metagenomes</taxon>
        <taxon>ecological metagenomes</taxon>
    </lineage>
</organism>
<evidence type="ECO:0000256" key="1">
    <source>
        <dbReference type="ARBA" id="ARBA00004141"/>
    </source>
</evidence>
<evidence type="ECO:0000259" key="6">
    <source>
        <dbReference type="Pfam" id="PF04893"/>
    </source>
</evidence>